<organism evidence="1 2">
    <name type="scientific">Mycolicibacterium crocinum</name>
    <dbReference type="NCBI Taxonomy" id="388459"/>
    <lineage>
        <taxon>Bacteria</taxon>
        <taxon>Bacillati</taxon>
        <taxon>Actinomycetota</taxon>
        <taxon>Actinomycetes</taxon>
        <taxon>Mycobacteriales</taxon>
        <taxon>Mycobacteriaceae</taxon>
        <taxon>Mycolicibacterium</taxon>
    </lineage>
</organism>
<protein>
    <submittedName>
        <fullName evidence="1">Uncharacterized protein</fullName>
    </submittedName>
</protein>
<keyword evidence="2" id="KW-1185">Reference proteome</keyword>
<proteinExistence type="predicted"/>
<dbReference type="Proteomes" id="UP001055337">
    <property type="component" value="Chromosome"/>
</dbReference>
<evidence type="ECO:0000313" key="1">
    <source>
        <dbReference type="EMBL" id="ULN40047.1"/>
    </source>
</evidence>
<dbReference type="RefSeq" id="WP_240176890.1">
    <property type="nucleotide sequence ID" value="NZ_CP092362.2"/>
</dbReference>
<dbReference type="EMBL" id="CP092362">
    <property type="protein sequence ID" value="ULN40047.1"/>
    <property type="molecule type" value="Genomic_DNA"/>
</dbReference>
<sequence>MSTHTPARTAPRVIDTRPTVLITEHDATMLTATTVLPHAKAGMVSRWIAAHRAAHEARLDHRRLVAHYEFLEHSAMARAMEHL</sequence>
<accession>A0ABY3TJJ6</accession>
<evidence type="ECO:0000313" key="2">
    <source>
        <dbReference type="Proteomes" id="UP001055337"/>
    </source>
</evidence>
<gene>
    <name evidence="1" type="ORF">MI149_20405</name>
</gene>
<reference evidence="1" key="1">
    <citation type="submission" date="2022-08" db="EMBL/GenBank/DDBJ databases">
        <title>Whole genome sequencing of non-tuberculosis mycobacteria type-strains.</title>
        <authorList>
            <person name="Igarashi Y."/>
            <person name="Osugi A."/>
            <person name="Mitarai S."/>
        </authorList>
    </citation>
    <scope>NUCLEOTIDE SEQUENCE</scope>
    <source>
        <strain evidence="1">JCM 16369</strain>
    </source>
</reference>
<name>A0ABY3TJJ6_9MYCO</name>